<dbReference type="RefSeq" id="WP_201092993.1">
    <property type="nucleotide sequence ID" value="NZ_CP067393.1"/>
</dbReference>
<dbReference type="InterPro" id="IPR012318">
    <property type="entry name" value="HTH_CRP"/>
</dbReference>
<dbReference type="Gene3D" id="2.60.120.10">
    <property type="entry name" value="Jelly Rolls"/>
    <property type="match status" value="1"/>
</dbReference>
<proteinExistence type="predicted"/>
<dbReference type="SMART" id="SM00100">
    <property type="entry name" value="cNMP"/>
    <property type="match status" value="1"/>
</dbReference>
<dbReference type="PROSITE" id="PS51063">
    <property type="entry name" value="HTH_CRP_2"/>
    <property type="match status" value="1"/>
</dbReference>
<dbReference type="PANTHER" id="PTHR24567">
    <property type="entry name" value="CRP FAMILY TRANSCRIPTIONAL REGULATORY PROTEIN"/>
    <property type="match status" value="1"/>
</dbReference>
<organism evidence="6 7">
    <name type="scientific">Entomomonas asaccharolytica</name>
    <dbReference type="NCBI Taxonomy" id="2785331"/>
    <lineage>
        <taxon>Bacteria</taxon>
        <taxon>Pseudomonadati</taxon>
        <taxon>Pseudomonadota</taxon>
        <taxon>Gammaproteobacteria</taxon>
        <taxon>Pseudomonadales</taxon>
        <taxon>Pseudomonadaceae</taxon>
        <taxon>Entomomonas</taxon>
    </lineage>
</organism>
<dbReference type="CDD" id="cd00038">
    <property type="entry name" value="CAP_ED"/>
    <property type="match status" value="1"/>
</dbReference>
<dbReference type="GO" id="GO:0003700">
    <property type="term" value="F:DNA-binding transcription factor activity"/>
    <property type="evidence" value="ECO:0007669"/>
    <property type="project" value="InterPro"/>
</dbReference>
<keyword evidence="7" id="KW-1185">Reference proteome</keyword>
<evidence type="ECO:0000256" key="3">
    <source>
        <dbReference type="ARBA" id="ARBA00023163"/>
    </source>
</evidence>
<dbReference type="PROSITE" id="PS00888">
    <property type="entry name" value="CNMP_BINDING_1"/>
    <property type="match status" value="1"/>
</dbReference>
<dbReference type="InterPro" id="IPR036388">
    <property type="entry name" value="WH-like_DNA-bd_sf"/>
</dbReference>
<dbReference type="InterPro" id="IPR036390">
    <property type="entry name" value="WH_DNA-bd_sf"/>
</dbReference>
<dbReference type="InterPro" id="IPR000595">
    <property type="entry name" value="cNMP-bd_dom"/>
</dbReference>
<dbReference type="PROSITE" id="PS50042">
    <property type="entry name" value="CNMP_BINDING_3"/>
    <property type="match status" value="1"/>
</dbReference>
<dbReference type="InterPro" id="IPR014710">
    <property type="entry name" value="RmlC-like_jellyroll"/>
</dbReference>
<dbReference type="InterPro" id="IPR050397">
    <property type="entry name" value="Env_Response_Regulators"/>
</dbReference>
<dbReference type="Gene3D" id="1.10.10.10">
    <property type="entry name" value="Winged helix-like DNA-binding domain superfamily/Winged helix DNA-binding domain"/>
    <property type="match status" value="1"/>
</dbReference>
<dbReference type="KEGG" id="eaz:JHT90_00930"/>
<dbReference type="SUPFAM" id="SSF51206">
    <property type="entry name" value="cAMP-binding domain-like"/>
    <property type="match status" value="1"/>
</dbReference>
<dbReference type="GO" id="GO:0005829">
    <property type="term" value="C:cytosol"/>
    <property type="evidence" value="ECO:0007669"/>
    <property type="project" value="TreeGrafter"/>
</dbReference>
<evidence type="ECO:0000259" key="5">
    <source>
        <dbReference type="PROSITE" id="PS51063"/>
    </source>
</evidence>
<evidence type="ECO:0000313" key="7">
    <source>
        <dbReference type="Proteomes" id="UP000595278"/>
    </source>
</evidence>
<dbReference type="GO" id="GO:0003677">
    <property type="term" value="F:DNA binding"/>
    <property type="evidence" value="ECO:0007669"/>
    <property type="project" value="UniProtKB-KW"/>
</dbReference>
<dbReference type="CDD" id="cd00092">
    <property type="entry name" value="HTH_CRP"/>
    <property type="match status" value="1"/>
</dbReference>
<dbReference type="InterPro" id="IPR018490">
    <property type="entry name" value="cNMP-bd_dom_sf"/>
</dbReference>
<keyword evidence="3" id="KW-0804">Transcription</keyword>
<evidence type="ECO:0000256" key="2">
    <source>
        <dbReference type="ARBA" id="ARBA00023125"/>
    </source>
</evidence>
<dbReference type="SUPFAM" id="SSF46785">
    <property type="entry name" value="Winged helix' DNA-binding domain"/>
    <property type="match status" value="1"/>
</dbReference>
<feature type="domain" description="HTH crp-type" evidence="5">
    <location>
        <begin position="143"/>
        <end position="215"/>
    </location>
</feature>
<dbReference type="Pfam" id="PF13545">
    <property type="entry name" value="HTH_Crp_2"/>
    <property type="match status" value="1"/>
</dbReference>
<dbReference type="Pfam" id="PF00027">
    <property type="entry name" value="cNMP_binding"/>
    <property type="match status" value="1"/>
</dbReference>
<dbReference type="InterPro" id="IPR018335">
    <property type="entry name" value="Tscrpt_reg_HTH_Crp-type_CS"/>
</dbReference>
<name>A0A974NFR4_9GAMM</name>
<accession>A0A974NFR4</accession>
<protein>
    <submittedName>
        <fullName evidence="6">cAMP-activated global transcriptional regulator CRP</fullName>
    </submittedName>
</protein>
<dbReference type="PROSITE" id="PS00042">
    <property type="entry name" value="HTH_CRP_1"/>
    <property type="match status" value="1"/>
</dbReference>
<feature type="domain" description="Cyclic nucleotide-binding" evidence="4">
    <location>
        <begin position="13"/>
        <end position="129"/>
    </location>
</feature>
<evidence type="ECO:0000256" key="1">
    <source>
        <dbReference type="ARBA" id="ARBA00023015"/>
    </source>
</evidence>
<dbReference type="InterPro" id="IPR018488">
    <property type="entry name" value="cNMP-bd_CS"/>
</dbReference>
<dbReference type="PRINTS" id="PR00034">
    <property type="entry name" value="HTHCRP"/>
</dbReference>
<gene>
    <name evidence="6" type="primary">crp</name>
    <name evidence="6" type="ORF">JHT90_00930</name>
</gene>
<dbReference type="NCBIfam" id="NF008732">
    <property type="entry name" value="PRK11753.1"/>
    <property type="match status" value="1"/>
</dbReference>
<sequence>MIDYSYNPKLKGLTKIIHHFKIHHYPAKTCVVNQGDRADTLFFMVKGSATVSIKEDDKNMIISYLNTGDFFGELSLFDPDRTKTDAFRTASVYTKVSSDIAEISYANFHQIAHQFPEVLYIIASQMSARLRQTTRKVTGLAFIDTAGRVARTLLDLCKQPDAMTHPDGMQIRVTRQEIGNLSGCSREMVGRVLKDMEDQALISVSGRNIVVFGTR</sequence>
<dbReference type="PANTHER" id="PTHR24567:SF68">
    <property type="entry name" value="DNA-BINDING TRANSCRIPTIONAL DUAL REGULATOR CRP"/>
    <property type="match status" value="1"/>
</dbReference>
<dbReference type="EMBL" id="CP067393">
    <property type="protein sequence ID" value="QQP85858.1"/>
    <property type="molecule type" value="Genomic_DNA"/>
</dbReference>
<evidence type="ECO:0000313" key="6">
    <source>
        <dbReference type="EMBL" id="QQP85858.1"/>
    </source>
</evidence>
<dbReference type="FunFam" id="1.10.10.10:FF:000006">
    <property type="entry name" value="cAMP-activated global transcriptional regulator CRP"/>
    <property type="match status" value="1"/>
</dbReference>
<dbReference type="SMART" id="SM00419">
    <property type="entry name" value="HTH_CRP"/>
    <property type="match status" value="1"/>
</dbReference>
<dbReference type="Proteomes" id="UP000595278">
    <property type="component" value="Chromosome"/>
</dbReference>
<keyword evidence="1" id="KW-0805">Transcription regulation</keyword>
<keyword evidence="2" id="KW-0238">DNA-binding</keyword>
<dbReference type="AlphaFoldDB" id="A0A974NFR4"/>
<evidence type="ECO:0000259" key="4">
    <source>
        <dbReference type="PROSITE" id="PS50042"/>
    </source>
</evidence>
<dbReference type="PROSITE" id="PS00889">
    <property type="entry name" value="CNMP_BINDING_2"/>
    <property type="match status" value="1"/>
</dbReference>
<reference evidence="6 7" key="1">
    <citation type="submission" date="2021-01" db="EMBL/GenBank/DDBJ databases">
        <title>Entomomonas sp. F2A isolated from a house cricket (Acheta domesticus).</title>
        <authorList>
            <person name="Spergser J."/>
            <person name="Busse H.-J."/>
        </authorList>
    </citation>
    <scope>NUCLEOTIDE SEQUENCE [LARGE SCALE GENOMIC DNA]</scope>
    <source>
        <strain evidence="6 7">F2A</strain>
    </source>
</reference>